<dbReference type="Pfam" id="PF01833">
    <property type="entry name" value="TIG"/>
    <property type="match status" value="1"/>
</dbReference>
<organism evidence="3 4">
    <name type="scientific">Chitinophaga pollutisoli</name>
    <dbReference type="NCBI Taxonomy" id="3133966"/>
    <lineage>
        <taxon>Bacteria</taxon>
        <taxon>Pseudomonadati</taxon>
        <taxon>Bacteroidota</taxon>
        <taxon>Chitinophagia</taxon>
        <taxon>Chitinophagales</taxon>
        <taxon>Chitinophagaceae</taxon>
        <taxon>Chitinophaga</taxon>
    </lineage>
</organism>
<keyword evidence="1" id="KW-0732">Signal</keyword>
<dbReference type="InterPro" id="IPR013783">
    <property type="entry name" value="Ig-like_fold"/>
</dbReference>
<dbReference type="InterPro" id="IPR014756">
    <property type="entry name" value="Ig_E-set"/>
</dbReference>
<name>A0ABZ2YP98_9BACT</name>
<evidence type="ECO:0000313" key="4">
    <source>
        <dbReference type="Proteomes" id="UP001485459"/>
    </source>
</evidence>
<dbReference type="NCBIfam" id="TIGR02608">
    <property type="entry name" value="delta_60_rpt"/>
    <property type="match status" value="2"/>
</dbReference>
<dbReference type="PROSITE" id="PS51257">
    <property type="entry name" value="PROKAR_LIPOPROTEIN"/>
    <property type="match status" value="1"/>
</dbReference>
<dbReference type="Gene3D" id="2.60.40.10">
    <property type="entry name" value="Immunoglobulins"/>
    <property type="match status" value="1"/>
</dbReference>
<feature type="chain" id="PRO_5045978063" evidence="1">
    <location>
        <begin position="21"/>
        <end position="536"/>
    </location>
</feature>
<dbReference type="SUPFAM" id="SSF81296">
    <property type="entry name" value="E set domains"/>
    <property type="match status" value="1"/>
</dbReference>
<sequence>MKSKIYQGMLALAMIAGVAACTKESVDSDGKNPYGDPVEASIIFAENSVNPAKGYVNDEVLVRGTGFLKHKDKLEILFNGEKAEILEVTDSAVKIKIPEMASSGAINAKVGDEFYFGPFFRVFGKLQVDTTFNSQRGANGLITYITAANDGKYVISGRFNDYDDAKKAGGVNRMARINANGTIDNNWEYGWQTGPQGDVYSSIYLPQEQKFLVAGSFNRYARTQNVYSIAKLNFNGTMDSSIIILPSQNTGITSSLAGGVRGVINNLHILPDEKILAVGDFRYYVKPDFNLTSTAGVDSMHLDSTFVQHIIKLHPDGVLDTSWNYDLNAHRGLPTVNGRIYKSHLLPDGKILIAGNFTTYKGQPAPRIARLNADGTLDNSFQPGSGADLLIYDLFVQTDGKIILAGGFSRFNGQLANRVTRLLPDGAVDPGFSVGAGPDGTKIDQIGVLPNGVILLTGTFRKFANLSRNNFIALNPDGSVHQTYNAIGGLRYATASDDGTVMEMMNVPGENAVILVGNFDTFDSRTANRIVKLKFE</sequence>
<keyword evidence="4" id="KW-1185">Reference proteome</keyword>
<dbReference type="EMBL" id="CP149822">
    <property type="protein sequence ID" value="WZN41030.1"/>
    <property type="molecule type" value="Genomic_DNA"/>
</dbReference>
<gene>
    <name evidence="3" type="ORF">WJU16_24005</name>
</gene>
<dbReference type="SUPFAM" id="SSF50998">
    <property type="entry name" value="Quinoprotein alcohol dehydrogenase-like"/>
    <property type="match status" value="1"/>
</dbReference>
<accession>A0ABZ2YP98</accession>
<proteinExistence type="predicted"/>
<feature type="signal peptide" evidence="1">
    <location>
        <begin position="1"/>
        <end position="20"/>
    </location>
</feature>
<dbReference type="InterPro" id="IPR011047">
    <property type="entry name" value="Quinoprotein_ADH-like_sf"/>
</dbReference>
<reference evidence="4" key="1">
    <citation type="submission" date="2024-03" db="EMBL/GenBank/DDBJ databases">
        <title>Chitinophaga horti sp. nov., isolated from garden soil.</title>
        <authorList>
            <person name="Lee D.S."/>
            <person name="Han D.M."/>
            <person name="Baek J.H."/>
            <person name="Choi D.G."/>
            <person name="Jeon J.H."/>
            <person name="Jeon C.O."/>
        </authorList>
    </citation>
    <scope>NUCLEOTIDE SEQUENCE [LARGE SCALE GENOMIC DNA]</scope>
    <source>
        <strain evidence="4">GPA1</strain>
    </source>
</reference>
<feature type="domain" description="IPT/TIG" evidence="2">
    <location>
        <begin position="48"/>
        <end position="109"/>
    </location>
</feature>
<dbReference type="InterPro" id="IPR002909">
    <property type="entry name" value="IPT_dom"/>
</dbReference>
<protein>
    <submittedName>
        <fullName evidence="3">IPT/TIG domain-containing protein</fullName>
    </submittedName>
</protein>
<dbReference type="InterPro" id="IPR013431">
    <property type="entry name" value="Delta_60_rpt"/>
</dbReference>
<dbReference type="Gene3D" id="2.80.10.50">
    <property type="match status" value="3"/>
</dbReference>
<dbReference type="Pfam" id="PF17164">
    <property type="entry name" value="DUF5122"/>
    <property type="match status" value="5"/>
</dbReference>
<dbReference type="RefSeq" id="WP_341835891.1">
    <property type="nucleotide sequence ID" value="NZ_CP149822.1"/>
</dbReference>
<evidence type="ECO:0000256" key="1">
    <source>
        <dbReference type="SAM" id="SignalP"/>
    </source>
</evidence>
<evidence type="ECO:0000313" key="3">
    <source>
        <dbReference type="EMBL" id="WZN41030.1"/>
    </source>
</evidence>
<evidence type="ECO:0000259" key="2">
    <source>
        <dbReference type="Pfam" id="PF01833"/>
    </source>
</evidence>
<dbReference type="Proteomes" id="UP001485459">
    <property type="component" value="Chromosome"/>
</dbReference>